<name>A0A6B3SLE4_9BURK</name>
<dbReference type="EMBL" id="JAAIVB010000011">
    <property type="protein sequence ID" value="NEX60195.1"/>
    <property type="molecule type" value="Genomic_DNA"/>
</dbReference>
<dbReference type="RefSeq" id="WP_163960689.1">
    <property type="nucleotide sequence ID" value="NZ_JAAIVB010000011.1"/>
</dbReference>
<evidence type="ECO:0000313" key="2">
    <source>
        <dbReference type="EMBL" id="NEX60195.1"/>
    </source>
</evidence>
<protein>
    <submittedName>
        <fullName evidence="2">Uncharacterized protein</fullName>
    </submittedName>
</protein>
<keyword evidence="3" id="KW-1185">Reference proteome</keyword>
<evidence type="ECO:0000256" key="1">
    <source>
        <dbReference type="SAM" id="MobiDB-lite"/>
    </source>
</evidence>
<accession>A0A6B3SLE4</accession>
<comment type="caution">
    <text evidence="2">The sequence shown here is derived from an EMBL/GenBank/DDBJ whole genome shotgun (WGS) entry which is preliminary data.</text>
</comment>
<dbReference type="Proteomes" id="UP000482155">
    <property type="component" value="Unassembled WGS sequence"/>
</dbReference>
<evidence type="ECO:0000313" key="3">
    <source>
        <dbReference type="Proteomes" id="UP000482155"/>
    </source>
</evidence>
<reference evidence="2 3" key="1">
    <citation type="submission" date="2020-02" db="EMBL/GenBank/DDBJ databases">
        <authorList>
            <person name="Kim M.K."/>
        </authorList>
    </citation>
    <scope>NUCLEOTIDE SEQUENCE [LARGE SCALE GENOMIC DNA]</scope>
    <source>
        <strain evidence="2 3">17J57-3</strain>
    </source>
</reference>
<sequence length="114" mass="12997">MPTLIENDNWGQLKKLEKNRTLNLSKHLEKHDLSCSTCRLRRTRSSNASNQQEGNTTTGFGGDNNSKATTRWKPTEAPPVNRITYAQSKALIGPQWNAVSCYESERLSFSWQLR</sequence>
<dbReference type="AlphaFoldDB" id="A0A6B3SLE4"/>
<feature type="region of interest" description="Disordered" evidence="1">
    <location>
        <begin position="41"/>
        <end position="80"/>
    </location>
</feature>
<organism evidence="2 3">
    <name type="scientific">Noviherbaspirillum galbum</name>
    <dbReference type="NCBI Taxonomy" id="2709383"/>
    <lineage>
        <taxon>Bacteria</taxon>
        <taxon>Pseudomonadati</taxon>
        <taxon>Pseudomonadota</taxon>
        <taxon>Betaproteobacteria</taxon>
        <taxon>Burkholderiales</taxon>
        <taxon>Oxalobacteraceae</taxon>
        <taxon>Noviherbaspirillum</taxon>
    </lineage>
</organism>
<proteinExistence type="predicted"/>
<gene>
    <name evidence="2" type="ORF">G3574_03805</name>
</gene>